<comment type="catalytic activity">
    <reaction evidence="7">
        <text>L-tyrosyl-[protein] + ATP = O-(5'-adenylyl)-L-tyrosyl-[protein] + diphosphate</text>
        <dbReference type="Rhea" id="RHEA:54288"/>
        <dbReference type="Rhea" id="RHEA-COMP:10136"/>
        <dbReference type="Rhea" id="RHEA-COMP:13846"/>
        <dbReference type="ChEBI" id="CHEBI:30616"/>
        <dbReference type="ChEBI" id="CHEBI:33019"/>
        <dbReference type="ChEBI" id="CHEBI:46858"/>
        <dbReference type="ChEBI" id="CHEBI:83624"/>
        <dbReference type="EC" id="2.7.7.108"/>
    </reaction>
</comment>
<dbReference type="GO" id="GO:0051302">
    <property type="term" value="P:regulation of cell division"/>
    <property type="evidence" value="ECO:0007669"/>
    <property type="project" value="TreeGrafter"/>
</dbReference>
<dbReference type="GO" id="GO:0005524">
    <property type="term" value="F:ATP binding"/>
    <property type="evidence" value="ECO:0007669"/>
    <property type="project" value="UniProtKB-KW"/>
</dbReference>
<evidence type="ECO:0000256" key="4">
    <source>
        <dbReference type="ARBA" id="ARBA00022840"/>
    </source>
</evidence>
<name>A0AAJ6KKC8_9XANT</name>
<dbReference type="AlphaFoldDB" id="A0AAJ6KKC8"/>
<keyword evidence="2" id="KW-0548">Nucleotidyltransferase</keyword>
<dbReference type="RefSeq" id="WP_285956670.1">
    <property type="nucleotide sequence ID" value="NZ_CP127225.1"/>
</dbReference>
<dbReference type="GO" id="GO:0070733">
    <property type="term" value="F:AMPylase activity"/>
    <property type="evidence" value="ECO:0007669"/>
    <property type="project" value="UniProtKB-EC"/>
</dbReference>
<dbReference type="InterPro" id="IPR003812">
    <property type="entry name" value="Fido"/>
</dbReference>
<keyword evidence="1" id="KW-0808">Transferase</keyword>
<dbReference type="PROSITE" id="PS51459">
    <property type="entry name" value="FIDO"/>
    <property type="match status" value="1"/>
</dbReference>
<proteinExistence type="predicted"/>
<accession>A0AAJ6KKC8</accession>
<dbReference type="EC" id="2.7.7.108" evidence="5"/>
<comment type="catalytic activity">
    <reaction evidence="6">
        <text>L-threonyl-[protein] + ATP = 3-O-(5'-adenylyl)-L-threonyl-[protein] + diphosphate</text>
        <dbReference type="Rhea" id="RHEA:54292"/>
        <dbReference type="Rhea" id="RHEA-COMP:11060"/>
        <dbReference type="Rhea" id="RHEA-COMP:13847"/>
        <dbReference type="ChEBI" id="CHEBI:30013"/>
        <dbReference type="ChEBI" id="CHEBI:30616"/>
        <dbReference type="ChEBI" id="CHEBI:33019"/>
        <dbReference type="ChEBI" id="CHEBI:138113"/>
        <dbReference type="EC" id="2.7.7.108"/>
    </reaction>
</comment>
<evidence type="ECO:0000256" key="7">
    <source>
        <dbReference type="ARBA" id="ARBA00048696"/>
    </source>
</evidence>
<dbReference type="SUPFAM" id="SSF140931">
    <property type="entry name" value="Fic-like"/>
    <property type="match status" value="1"/>
</dbReference>
<organism evidence="9 10">
    <name type="scientific">Xanthomonas oryzae pv. leersiae</name>
    <dbReference type="NCBI Taxonomy" id="3112258"/>
    <lineage>
        <taxon>Bacteria</taxon>
        <taxon>Pseudomonadati</taxon>
        <taxon>Pseudomonadota</taxon>
        <taxon>Gammaproteobacteria</taxon>
        <taxon>Lysobacterales</taxon>
        <taxon>Lysobacteraceae</taxon>
        <taxon>Xanthomonas</taxon>
    </lineage>
</organism>
<gene>
    <name evidence="9" type="ORF">QN060_17215</name>
</gene>
<evidence type="ECO:0000256" key="5">
    <source>
        <dbReference type="ARBA" id="ARBA00034531"/>
    </source>
</evidence>
<dbReference type="EMBL" id="CP127225">
    <property type="protein sequence ID" value="WIX05882.1"/>
    <property type="molecule type" value="Genomic_DNA"/>
</dbReference>
<evidence type="ECO:0000313" key="10">
    <source>
        <dbReference type="Proteomes" id="UP001228059"/>
    </source>
</evidence>
<dbReference type="PANTHER" id="PTHR39560">
    <property type="entry name" value="PROTEIN ADENYLYLTRANSFERASE FIC-RELATED"/>
    <property type="match status" value="1"/>
</dbReference>
<protein>
    <recommendedName>
        <fullName evidence="5">protein adenylyltransferase</fullName>
        <ecNumber evidence="5">2.7.7.108</ecNumber>
    </recommendedName>
</protein>
<evidence type="ECO:0000256" key="1">
    <source>
        <dbReference type="ARBA" id="ARBA00022679"/>
    </source>
</evidence>
<sequence length="173" mass="19284">MRLAAACFVTADPGTIWIAACLRSRHLCSLHRQLFDEVCDCAGMLRTVDIAKGTTRFCISSRIEAEATRVLSQLDAADLTTLPRSAQMRLVAELYGELNMVHPFREGNGRTQRLFFEHWLLLNGLAVSWKHVSAGAWIAGCIAAVSCNYAQLKDIFDSCIMQIEEPSADRDYD</sequence>
<feature type="domain" description="Fido" evidence="8">
    <location>
        <begin position="22"/>
        <end position="158"/>
    </location>
</feature>
<dbReference type="InterPro" id="IPR036597">
    <property type="entry name" value="Fido-like_dom_sf"/>
</dbReference>
<dbReference type="Gene3D" id="1.10.3290.10">
    <property type="entry name" value="Fido-like domain"/>
    <property type="match status" value="1"/>
</dbReference>
<evidence type="ECO:0000313" key="9">
    <source>
        <dbReference type="EMBL" id="WIX05882.1"/>
    </source>
</evidence>
<evidence type="ECO:0000256" key="6">
    <source>
        <dbReference type="ARBA" id="ARBA00047939"/>
    </source>
</evidence>
<keyword evidence="4" id="KW-0067">ATP-binding</keyword>
<dbReference type="Pfam" id="PF02661">
    <property type="entry name" value="Fic"/>
    <property type="match status" value="1"/>
</dbReference>
<evidence type="ECO:0000259" key="8">
    <source>
        <dbReference type="PROSITE" id="PS51459"/>
    </source>
</evidence>
<evidence type="ECO:0000256" key="2">
    <source>
        <dbReference type="ARBA" id="ARBA00022695"/>
    </source>
</evidence>
<keyword evidence="3" id="KW-0547">Nucleotide-binding</keyword>
<dbReference type="PANTHER" id="PTHR39560:SF1">
    <property type="entry name" value="PROTEIN ADENYLYLTRANSFERASE FIC-RELATED"/>
    <property type="match status" value="1"/>
</dbReference>
<dbReference type="Proteomes" id="UP001228059">
    <property type="component" value="Chromosome"/>
</dbReference>
<reference evidence="9 10" key="1">
    <citation type="submission" date="2023-05" db="EMBL/GenBank/DDBJ databases">
        <title>Complete Genome Resource of Xanthomonas oryzae pv. leersiae Strain YNJC Isolated From Plateau Japonica Rice in Southwest China.</title>
        <authorList>
            <person name="Aa X."/>
            <person name="Mei L."/>
            <person name="Liu P."/>
            <person name="Yang Y."/>
            <person name="Tang C."/>
            <person name="Zhang F."/>
            <person name="Dong C."/>
            <person name="Wang B."/>
            <person name="Chen X."/>
            <person name="Dai L."/>
        </authorList>
    </citation>
    <scope>NUCLEOTIDE SEQUENCE [LARGE SCALE GENOMIC DNA]</scope>
    <source>
        <strain evidence="9 10">YNJC</strain>
    </source>
</reference>
<evidence type="ECO:0000256" key="3">
    <source>
        <dbReference type="ARBA" id="ARBA00022741"/>
    </source>
</evidence>